<keyword evidence="14" id="KW-0961">Cell wall biogenesis/degradation</keyword>
<dbReference type="GO" id="GO:0071555">
    <property type="term" value="P:cell wall organization"/>
    <property type="evidence" value="ECO:0007669"/>
    <property type="project" value="UniProtKB-KW"/>
</dbReference>
<keyword evidence="9" id="KW-0378">Hydrolase</keyword>
<feature type="domain" description="Glycosyl transferase family 51" evidence="18">
    <location>
        <begin position="67"/>
        <end position="234"/>
    </location>
</feature>
<evidence type="ECO:0000259" key="18">
    <source>
        <dbReference type="Pfam" id="PF00912"/>
    </source>
</evidence>
<dbReference type="FunFam" id="1.10.3810.10:FF:000001">
    <property type="entry name" value="Penicillin-binding protein 1A"/>
    <property type="match status" value="1"/>
</dbReference>
<dbReference type="GO" id="GO:0009252">
    <property type="term" value="P:peptidoglycan biosynthetic process"/>
    <property type="evidence" value="ECO:0007669"/>
    <property type="project" value="UniProtKB-KW"/>
</dbReference>
<keyword evidence="5" id="KW-0121">Carboxypeptidase</keyword>
<evidence type="ECO:0000256" key="16">
    <source>
        <dbReference type="ARBA" id="ARBA00049902"/>
    </source>
</evidence>
<dbReference type="GO" id="GO:0009002">
    <property type="term" value="F:serine-type D-Ala-D-Ala carboxypeptidase activity"/>
    <property type="evidence" value="ECO:0007669"/>
    <property type="project" value="UniProtKB-EC"/>
</dbReference>
<sequence>MRMTIGYIAIGLLLPLCLFFWIGTNKEYKSVLTFNEALSATIDVNQSFPSQTSFLVDKNGDRYAQGSSEMRYYAEEDQLPEFLKDIIIYSEDRNFYDHIGFDAGAIIRAVVKNLVFTHIQQGGSTITQQLARNLYLTQEKTYNRKLTELVYAYELEQSLTKEEILQGYFNIIYFSNGVYGIRSASLYYFQQELEDLSSAQLAFLAAIPNNPGKYDPVDHFNAAKERQERLIDLMVLENKIPAEEGENIKAEKINLNLFESIDHYPDYAVYVEHELMELIAESEGYAKKIKQADSKEKAERIQKALTKRTDQILQSGVTIHTALDPALQRENVRTLQNHLPYEGVEGASVMIRNETREIVSVVGGKDYKKYNFNRSFQALRQPGSTIKPLLVYGPYIEQFQPALSQKIDASDYCKEDYCPENYGGARYKDVSLARAFLLSLNTPAIRLLEKTGVEQAHDYLTPFSFNHTEKSDETLASAVGGFTYGMSPLEMTDAYTSFIDGGYSRSHAIVKVTDDQGNLLYEWPKNSVTVWSPKTTSKMRELLSQAALSGTGKPAYVTKPYVGIKTGTTNQYFDYWTIGLTDEYTTGVWVGHDLPKSMETIELDRPAHAIWRDMMQ</sequence>
<dbReference type="InterPro" id="IPR050396">
    <property type="entry name" value="Glycosyltr_51/Transpeptidase"/>
</dbReference>
<dbReference type="PANTHER" id="PTHR32282:SF11">
    <property type="entry name" value="PENICILLIN-BINDING PROTEIN 1B"/>
    <property type="match status" value="1"/>
</dbReference>
<proteinExistence type="inferred from homology"/>
<keyword evidence="7" id="KW-0328">Glycosyltransferase</keyword>
<dbReference type="GO" id="GO:0030288">
    <property type="term" value="C:outer membrane-bounded periplasmic space"/>
    <property type="evidence" value="ECO:0007669"/>
    <property type="project" value="TreeGrafter"/>
</dbReference>
<evidence type="ECO:0000256" key="14">
    <source>
        <dbReference type="ARBA" id="ARBA00023316"/>
    </source>
</evidence>
<evidence type="ECO:0000256" key="2">
    <source>
        <dbReference type="ARBA" id="ARBA00007090"/>
    </source>
</evidence>
<comment type="catalytic activity">
    <reaction evidence="15">
        <text>Preferential cleavage: (Ac)2-L-Lys-D-Ala-|-D-Ala. Also transpeptidation of peptidyl-alanyl moieties that are N-acyl substituents of D-alanine.</text>
        <dbReference type="EC" id="3.4.16.4"/>
    </reaction>
</comment>
<dbReference type="GO" id="GO:0008360">
    <property type="term" value="P:regulation of cell shape"/>
    <property type="evidence" value="ECO:0007669"/>
    <property type="project" value="UniProtKB-KW"/>
</dbReference>
<keyword evidence="6" id="KW-0645">Protease</keyword>
<organism evidence="19 20">
    <name type="scientific">Jeotgalibacillus campisalis</name>
    <dbReference type="NCBI Taxonomy" id="220754"/>
    <lineage>
        <taxon>Bacteria</taxon>
        <taxon>Bacillati</taxon>
        <taxon>Bacillota</taxon>
        <taxon>Bacilli</taxon>
        <taxon>Bacillales</taxon>
        <taxon>Caryophanaceae</taxon>
        <taxon>Jeotgalibacillus</taxon>
    </lineage>
</organism>
<evidence type="ECO:0000256" key="15">
    <source>
        <dbReference type="ARBA" id="ARBA00034000"/>
    </source>
</evidence>
<dbReference type="SUPFAM" id="SSF53955">
    <property type="entry name" value="Lysozyme-like"/>
    <property type="match status" value="1"/>
</dbReference>
<keyword evidence="20" id="KW-1185">Reference proteome</keyword>
<evidence type="ECO:0000256" key="3">
    <source>
        <dbReference type="ARBA" id="ARBA00007739"/>
    </source>
</evidence>
<evidence type="ECO:0000256" key="12">
    <source>
        <dbReference type="ARBA" id="ARBA00023136"/>
    </source>
</evidence>
<dbReference type="PATRIC" id="fig|220754.4.peg.3187"/>
<dbReference type="InterPro" id="IPR023346">
    <property type="entry name" value="Lysozyme-like_dom_sf"/>
</dbReference>
<dbReference type="Proteomes" id="UP000031972">
    <property type="component" value="Unassembled WGS sequence"/>
</dbReference>
<keyword evidence="10" id="KW-0133">Cell shape</keyword>
<accession>A0A0C2VI17</accession>
<evidence type="ECO:0000256" key="13">
    <source>
        <dbReference type="ARBA" id="ARBA00023268"/>
    </source>
</evidence>
<evidence type="ECO:0000256" key="9">
    <source>
        <dbReference type="ARBA" id="ARBA00022801"/>
    </source>
</evidence>
<dbReference type="EMBL" id="JXRR01000021">
    <property type="protein sequence ID" value="KIL43653.1"/>
    <property type="molecule type" value="Genomic_DNA"/>
</dbReference>
<dbReference type="Gene3D" id="1.10.3810.10">
    <property type="entry name" value="Biosynthetic peptidoglycan transglycosylase-like"/>
    <property type="match status" value="1"/>
</dbReference>
<evidence type="ECO:0000256" key="4">
    <source>
        <dbReference type="ARBA" id="ARBA00022475"/>
    </source>
</evidence>
<dbReference type="InterPro" id="IPR036950">
    <property type="entry name" value="PBP_transglycosylase"/>
</dbReference>
<reference evidence="19 20" key="1">
    <citation type="submission" date="2015-01" db="EMBL/GenBank/DDBJ databases">
        <title>Jeotgalibacillus campisalis genome sequencing.</title>
        <authorList>
            <person name="Goh K.M."/>
            <person name="Chan K.-G."/>
            <person name="Yaakop A.S."/>
            <person name="Ee R."/>
            <person name="Gan H.M."/>
            <person name="Chan C.S."/>
        </authorList>
    </citation>
    <scope>NUCLEOTIDE SEQUENCE [LARGE SCALE GENOMIC DNA]</scope>
    <source>
        <strain evidence="19 20">SF-57</strain>
    </source>
</reference>
<evidence type="ECO:0000313" key="20">
    <source>
        <dbReference type="Proteomes" id="UP000031972"/>
    </source>
</evidence>
<evidence type="ECO:0000256" key="5">
    <source>
        <dbReference type="ARBA" id="ARBA00022645"/>
    </source>
</evidence>
<dbReference type="InterPro" id="IPR012338">
    <property type="entry name" value="Beta-lactam/transpept-like"/>
</dbReference>
<evidence type="ECO:0000256" key="1">
    <source>
        <dbReference type="ARBA" id="ARBA00004236"/>
    </source>
</evidence>
<evidence type="ECO:0000256" key="11">
    <source>
        <dbReference type="ARBA" id="ARBA00022984"/>
    </source>
</evidence>
<keyword evidence="11" id="KW-0573">Peptidoglycan synthesis</keyword>
<evidence type="ECO:0000259" key="17">
    <source>
        <dbReference type="Pfam" id="PF00905"/>
    </source>
</evidence>
<comment type="similarity">
    <text evidence="3">In the N-terminal section; belongs to the glycosyltransferase 51 family.</text>
</comment>
<comment type="caution">
    <text evidence="19">The sequence shown here is derived from an EMBL/GenBank/DDBJ whole genome shotgun (WGS) entry which is preliminary data.</text>
</comment>
<comment type="subcellular location">
    <subcellularLocation>
        <location evidence="1">Cell membrane</location>
    </subcellularLocation>
</comment>
<dbReference type="Pfam" id="PF00905">
    <property type="entry name" value="Transpeptidase"/>
    <property type="match status" value="1"/>
</dbReference>
<feature type="domain" description="Penicillin-binding protein transpeptidase" evidence="17">
    <location>
        <begin position="346"/>
        <end position="572"/>
    </location>
</feature>
<keyword evidence="13" id="KW-0511">Multifunctional enzyme</keyword>
<dbReference type="Gene3D" id="3.40.710.10">
    <property type="entry name" value="DD-peptidase/beta-lactamase superfamily"/>
    <property type="match status" value="1"/>
</dbReference>
<dbReference type="PANTHER" id="PTHR32282">
    <property type="entry name" value="BINDING PROTEIN TRANSPEPTIDASE, PUTATIVE-RELATED"/>
    <property type="match status" value="1"/>
</dbReference>
<comment type="catalytic activity">
    <reaction evidence="16">
        <text>[GlcNAc-(1-&gt;4)-Mur2Ac(oyl-L-Ala-gamma-D-Glu-L-Lys-D-Ala-D-Ala)](n)-di-trans,octa-cis-undecaprenyl diphosphate + beta-D-GlcNAc-(1-&gt;4)-Mur2Ac(oyl-L-Ala-gamma-D-Glu-L-Lys-D-Ala-D-Ala)-di-trans,octa-cis-undecaprenyl diphosphate = [GlcNAc-(1-&gt;4)-Mur2Ac(oyl-L-Ala-gamma-D-Glu-L-Lys-D-Ala-D-Ala)](n+1)-di-trans,octa-cis-undecaprenyl diphosphate + di-trans,octa-cis-undecaprenyl diphosphate + H(+)</text>
        <dbReference type="Rhea" id="RHEA:23708"/>
        <dbReference type="Rhea" id="RHEA-COMP:9602"/>
        <dbReference type="Rhea" id="RHEA-COMP:9603"/>
        <dbReference type="ChEBI" id="CHEBI:15378"/>
        <dbReference type="ChEBI" id="CHEBI:58405"/>
        <dbReference type="ChEBI" id="CHEBI:60033"/>
        <dbReference type="ChEBI" id="CHEBI:78435"/>
        <dbReference type="EC" id="2.4.99.28"/>
    </reaction>
</comment>
<dbReference type="GO" id="GO:0008955">
    <property type="term" value="F:peptidoglycan glycosyltransferase activity"/>
    <property type="evidence" value="ECO:0007669"/>
    <property type="project" value="UniProtKB-EC"/>
</dbReference>
<dbReference type="GO" id="GO:0005886">
    <property type="term" value="C:plasma membrane"/>
    <property type="evidence" value="ECO:0007669"/>
    <property type="project" value="UniProtKB-SubCell"/>
</dbReference>
<keyword evidence="12" id="KW-0472">Membrane</keyword>
<dbReference type="Pfam" id="PF00912">
    <property type="entry name" value="Transgly"/>
    <property type="match status" value="1"/>
</dbReference>
<evidence type="ECO:0000256" key="7">
    <source>
        <dbReference type="ARBA" id="ARBA00022676"/>
    </source>
</evidence>
<dbReference type="SUPFAM" id="SSF56601">
    <property type="entry name" value="beta-lactamase/transpeptidase-like"/>
    <property type="match status" value="1"/>
</dbReference>
<evidence type="ECO:0000256" key="6">
    <source>
        <dbReference type="ARBA" id="ARBA00022670"/>
    </source>
</evidence>
<protein>
    <submittedName>
        <fullName evidence="19">Penicillin-binding protein 4</fullName>
    </submittedName>
</protein>
<evidence type="ECO:0000313" key="19">
    <source>
        <dbReference type="EMBL" id="KIL43653.1"/>
    </source>
</evidence>
<comment type="similarity">
    <text evidence="2">In the C-terminal section; belongs to the transpeptidase family.</text>
</comment>
<evidence type="ECO:0000256" key="8">
    <source>
        <dbReference type="ARBA" id="ARBA00022679"/>
    </source>
</evidence>
<keyword evidence="8" id="KW-0808">Transferase</keyword>
<dbReference type="InterPro" id="IPR001264">
    <property type="entry name" value="Glyco_trans_51"/>
</dbReference>
<gene>
    <name evidence="19" type="ORF">KR50_31730</name>
</gene>
<dbReference type="GO" id="GO:0006508">
    <property type="term" value="P:proteolysis"/>
    <property type="evidence" value="ECO:0007669"/>
    <property type="project" value="UniProtKB-KW"/>
</dbReference>
<evidence type="ECO:0000256" key="10">
    <source>
        <dbReference type="ARBA" id="ARBA00022960"/>
    </source>
</evidence>
<keyword evidence="4" id="KW-1003">Cell membrane</keyword>
<dbReference type="InterPro" id="IPR001460">
    <property type="entry name" value="PCN-bd_Tpept"/>
</dbReference>
<name>A0A0C2VI17_9BACL</name>
<dbReference type="AlphaFoldDB" id="A0A0C2VI17"/>
<dbReference type="GO" id="GO:0008658">
    <property type="term" value="F:penicillin binding"/>
    <property type="evidence" value="ECO:0007669"/>
    <property type="project" value="InterPro"/>
</dbReference>